<name>A0ABD3GAC9_9MARC</name>
<dbReference type="PANTHER" id="PTHR10775">
    <property type="entry name" value="OS08G0208400 PROTEIN"/>
    <property type="match status" value="1"/>
</dbReference>
<evidence type="ECO:0000256" key="1">
    <source>
        <dbReference type="SAM" id="MobiDB-lite"/>
    </source>
</evidence>
<keyword evidence="3" id="KW-1185">Reference proteome</keyword>
<evidence type="ECO:0000313" key="2">
    <source>
        <dbReference type="EMBL" id="KAL3675552.1"/>
    </source>
</evidence>
<dbReference type="PANTHER" id="PTHR10775:SF185">
    <property type="entry name" value="OS08G0208400 PROTEIN"/>
    <property type="match status" value="1"/>
</dbReference>
<proteinExistence type="predicted"/>
<dbReference type="Pfam" id="PF02992">
    <property type="entry name" value="Transposase_21"/>
    <property type="match status" value="1"/>
</dbReference>
<dbReference type="EMBL" id="JBJQOH010000008">
    <property type="protein sequence ID" value="KAL3675552.1"/>
    <property type="molecule type" value="Genomic_DNA"/>
</dbReference>
<organism evidence="2 3">
    <name type="scientific">Riccia sorocarpa</name>
    <dbReference type="NCBI Taxonomy" id="122646"/>
    <lineage>
        <taxon>Eukaryota</taxon>
        <taxon>Viridiplantae</taxon>
        <taxon>Streptophyta</taxon>
        <taxon>Embryophyta</taxon>
        <taxon>Marchantiophyta</taxon>
        <taxon>Marchantiopsida</taxon>
        <taxon>Marchantiidae</taxon>
        <taxon>Marchantiales</taxon>
        <taxon>Ricciaceae</taxon>
        <taxon>Riccia</taxon>
    </lineage>
</organism>
<feature type="region of interest" description="Disordered" evidence="1">
    <location>
        <begin position="43"/>
        <end position="67"/>
    </location>
</feature>
<gene>
    <name evidence="2" type="ORF">R1sor_025500</name>
</gene>
<sequence>MTTVTDDQHQQGDFDDGFDVNRMITEIFTQIDEVNAEILDAEEESASPHADYNDEPFELGDQQSDNSQEQVPVGLDGVFGDVGTLKAACAPLYEGAKISQIAFVMMLLNIFSAHGCPNVAVDEILKFLHKVVLPEGNLVSTSQSKAKRLFTKLGLSYKTIHACPSGCVLFRGEYSELQQCPRCGQERFKQAGKALQPLKVVRHFPIIPRLQRMYQCTSTAELMRWSVEHQSSDGLVRHTADSKQWKHIDATWPDFAGETRNVRFGLALDGVNPFSVQSSVWSSWLIILLNYNLPPWLVTKKFFLQLVLLILGPESVTGQNIDVYLAPLIEELQELWIGIPAFDITQPKDSQRFRLHAMATLGGLVDMLIYLMDRWNDVHLHKDFQVQAFNKQPNKKQNMNYEAQARLEILRR</sequence>
<evidence type="ECO:0008006" key="4">
    <source>
        <dbReference type="Google" id="ProtNLM"/>
    </source>
</evidence>
<dbReference type="Proteomes" id="UP001633002">
    <property type="component" value="Unassembled WGS sequence"/>
</dbReference>
<accession>A0ABD3GAC9</accession>
<protein>
    <recommendedName>
        <fullName evidence="4">Transposase</fullName>
    </recommendedName>
</protein>
<comment type="caution">
    <text evidence="2">The sequence shown here is derived from an EMBL/GenBank/DDBJ whole genome shotgun (WGS) entry which is preliminary data.</text>
</comment>
<reference evidence="2 3" key="1">
    <citation type="submission" date="2024-09" db="EMBL/GenBank/DDBJ databases">
        <title>Chromosome-scale assembly of Riccia sorocarpa.</title>
        <authorList>
            <person name="Paukszto L."/>
        </authorList>
    </citation>
    <scope>NUCLEOTIDE SEQUENCE [LARGE SCALE GENOMIC DNA]</scope>
    <source>
        <strain evidence="2">LP-2024</strain>
        <tissue evidence="2">Aerial parts of the thallus</tissue>
    </source>
</reference>
<evidence type="ECO:0000313" key="3">
    <source>
        <dbReference type="Proteomes" id="UP001633002"/>
    </source>
</evidence>
<dbReference type="InterPro" id="IPR004242">
    <property type="entry name" value="Transposase_21"/>
</dbReference>
<dbReference type="AlphaFoldDB" id="A0ABD3GAC9"/>